<organism evidence="3 4">
    <name type="scientific">Bianquea renquensis</name>
    <dbReference type="NCBI Taxonomy" id="2763661"/>
    <lineage>
        <taxon>Bacteria</taxon>
        <taxon>Bacillati</taxon>
        <taxon>Bacillota</taxon>
        <taxon>Clostridia</taxon>
        <taxon>Eubacteriales</taxon>
        <taxon>Bianqueaceae</taxon>
        <taxon>Bianquea</taxon>
    </lineage>
</organism>
<evidence type="ECO:0000313" key="4">
    <source>
        <dbReference type="Proteomes" id="UP000657006"/>
    </source>
</evidence>
<dbReference type="InterPro" id="IPR052515">
    <property type="entry name" value="Gfo/Idh/MocA_Oxidoreductase"/>
</dbReference>
<proteinExistence type="predicted"/>
<dbReference type="Pfam" id="PF22725">
    <property type="entry name" value="GFO_IDH_MocA_C3"/>
    <property type="match status" value="1"/>
</dbReference>
<dbReference type="Proteomes" id="UP000657006">
    <property type="component" value="Unassembled WGS sequence"/>
</dbReference>
<dbReference type="PANTHER" id="PTHR43249">
    <property type="entry name" value="UDP-N-ACETYL-2-AMINO-2-DEOXY-D-GLUCURONATE OXIDASE"/>
    <property type="match status" value="1"/>
</dbReference>
<evidence type="ECO:0000259" key="2">
    <source>
        <dbReference type="Pfam" id="PF22725"/>
    </source>
</evidence>
<gene>
    <name evidence="3" type="ORF">H8730_16140</name>
</gene>
<keyword evidence="4" id="KW-1185">Reference proteome</keyword>
<dbReference type="InterPro" id="IPR000683">
    <property type="entry name" value="Gfo/Idh/MocA-like_OxRdtase_N"/>
</dbReference>
<reference evidence="3" key="1">
    <citation type="submission" date="2020-08" db="EMBL/GenBank/DDBJ databases">
        <title>Genome public.</title>
        <authorList>
            <person name="Liu C."/>
            <person name="Sun Q."/>
        </authorList>
    </citation>
    <scope>NUCLEOTIDE SEQUENCE</scope>
    <source>
        <strain evidence="3">NSJ-32</strain>
    </source>
</reference>
<dbReference type="SUPFAM" id="SSF55347">
    <property type="entry name" value="Glyceraldehyde-3-phosphate dehydrogenase-like, C-terminal domain"/>
    <property type="match status" value="1"/>
</dbReference>
<protein>
    <submittedName>
        <fullName evidence="3">Gfo/Idh/MocA family oxidoreductase</fullName>
    </submittedName>
</protein>
<dbReference type="GO" id="GO:0000166">
    <property type="term" value="F:nucleotide binding"/>
    <property type="evidence" value="ECO:0007669"/>
    <property type="project" value="InterPro"/>
</dbReference>
<sequence>MKKTKVGLVGAGGIANGAHLPAYAKMDTVELAAVCDIQVDRAKAAAEKYGIPHVFENYEEMLDLPELDAIDICTPNYLHSIIAVKALNKGLHVFSEKPDAVSVEEVEKMQAAAAQSGKTLMVMRNNRYWETSKYLKQYIQDGKMGEIYAGRCGWQRRRGIPGKGGWFTTKEQSGGGPLIDLGVHMIDLTVWLMGSVRPVSVSGCTYSKFADGGDISDSVNSSFGDAKADGIFDVEDLAMGFIRFENGACLQIEFSWASNIEQEQFFVELRGTKSGSTWSSVDQKLKIFTEEYGQTVDLIPNIDNSRGMQMHEANLRHFYDVLQNGVEPMFVPQQGVDMIKILQAMYTSAQTGREVLL</sequence>
<dbReference type="InterPro" id="IPR055170">
    <property type="entry name" value="GFO_IDH_MocA-like_dom"/>
</dbReference>
<dbReference type="RefSeq" id="WP_177718498.1">
    <property type="nucleotide sequence ID" value="NZ_JACRSQ010000044.1"/>
</dbReference>
<name>A0A926HYP7_9FIRM</name>
<accession>A0A926HYP7</accession>
<dbReference type="PANTHER" id="PTHR43249:SF1">
    <property type="entry name" value="D-GLUCOSIDE 3-DEHYDROGENASE"/>
    <property type="match status" value="1"/>
</dbReference>
<dbReference type="EMBL" id="JACRSQ010000044">
    <property type="protein sequence ID" value="MBC8545072.1"/>
    <property type="molecule type" value="Genomic_DNA"/>
</dbReference>
<dbReference type="InterPro" id="IPR036291">
    <property type="entry name" value="NAD(P)-bd_dom_sf"/>
</dbReference>
<evidence type="ECO:0000313" key="3">
    <source>
        <dbReference type="EMBL" id="MBC8545072.1"/>
    </source>
</evidence>
<comment type="caution">
    <text evidence="3">The sequence shown here is derived from an EMBL/GenBank/DDBJ whole genome shotgun (WGS) entry which is preliminary data.</text>
</comment>
<dbReference type="Gene3D" id="3.30.360.10">
    <property type="entry name" value="Dihydrodipicolinate Reductase, domain 2"/>
    <property type="match status" value="1"/>
</dbReference>
<feature type="domain" description="Gfo/Idh/MocA-like oxidoreductase N-terminal" evidence="1">
    <location>
        <begin position="5"/>
        <end position="122"/>
    </location>
</feature>
<evidence type="ECO:0000259" key="1">
    <source>
        <dbReference type="Pfam" id="PF01408"/>
    </source>
</evidence>
<dbReference type="Pfam" id="PF01408">
    <property type="entry name" value="GFO_IDH_MocA"/>
    <property type="match status" value="1"/>
</dbReference>
<dbReference type="SUPFAM" id="SSF51735">
    <property type="entry name" value="NAD(P)-binding Rossmann-fold domains"/>
    <property type="match status" value="1"/>
</dbReference>
<dbReference type="Gene3D" id="3.40.50.720">
    <property type="entry name" value="NAD(P)-binding Rossmann-like Domain"/>
    <property type="match status" value="1"/>
</dbReference>
<feature type="domain" description="GFO/IDH/MocA-like oxidoreductase" evidence="2">
    <location>
        <begin position="134"/>
        <end position="273"/>
    </location>
</feature>
<dbReference type="AlphaFoldDB" id="A0A926HYP7"/>